<dbReference type="InterPro" id="IPR001715">
    <property type="entry name" value="CH_dom"/>
</dbReference>
<feature type="region of interest" description="Disordered" evidence="4">
    <location>
        <begin position="733"/>
        <end position="821"/>
    </location>
</feature>
<feature type="compositionally biased region" description="Polar residues" evidence="4">
    <location>
        <begin position="699"/>
        <end position="710"/>
    </location>
</feature>
<dbReference type="GeneTree" id="ENSGT00940000161655"/>
<evidence type="ECO:0000313" key="6">
    <source>
        <dbReference type="Ensembl" id="ENSCAFP00020001364.1"/>
    </source>
</evidence>
<dbReference type="PANTHER" id="PTHR23167:SF52">
    <property type="entry name" value="SMOOTHELIN"/>
    <property type="match status" value="1"/>
</dbReference>
<feature type="domain" description="Calponin-homology (CH)" evidence="5">
    <location>
        <begin position="853"/>
        <end position="959"/>
    </location>
</feature>
<dbReference type="Ensembl" id="ENSCAFT00020001617.1">
    <property type="protein sequence ID" value="ENSCAFP00020001364.1"/>
    <property type="gene ID" value="ENSCAFG00020001247.1"/>
</dbReference>
<feature type="region of interest" description="Disordered" evidence="4">
    <location>
        <begin position="584"/>
        <end position="611"/>
    </location>
</feature>
<dbReference type="InterPro" id="IPR022189">
    <property type="entry name" value="SMTN"/>
</dbReference>
<evidence type="ECO:0000256" key="4">
    <source>
        <dbReference type="SAM" id="MobiDB-lite"/>
    </source>
</evidence>
<reference evidence="6" key="1">
    <citation type="submission" date="2025-08" db="UniProtKB">
        <authorList>
            <consortium name="Ensembl"/>
        </authorList>
    </citation>
    <scope>IDENTIFICATION</scope>
</reference>
<dbReference type="Pfam" id="PF00307">
    <property type="entry name" value="CH"/>
    <property type="match status" value="1"/>
</dbReference>
<dbReference type="InterPro" id="IPR036872">
    <property type="entry name" value="CH_dom_sf"/>
</dbReference>
<feature type="compositionally biased region" description="Low complexity" evidence="4">
    <location>
        <begin position="198"/>
        <end position="213"/>
    </location>
</feature>
<evidence type="ECO:0000256" key="2">
    <source>
        <dbReference type="ARBA" id="ARBA00023054"/>
    </source>
</evidence>
<feature type="compositionally biased region" description="Low complexity" evidence="4">
    <location>
        <begin position="220"/>
        <end position="230"/>
    </location>
</feature>
<protein>
    <submittedName>
        <fullName evidence="6">Smoothelin</fullName>
    </submittedName>
</protein>
<dbReference type="CDD" id="cd21259">
    <property type="entry name" value="CH_SMTNB"/>
    <property type="match status" value="1"/>
</dbReference>
<dbReference type="FunFam" id="1.10.418.10:FF:000009">
    <property type="entry name" value="smoothelin isoform X2"/>
    <property type="match status" value="1"/>
</dbReference>
<evidence type="ECO:0000256" key="3">
    <source>
        <dbReference type="ARBA" id="ARBA00061655"/>
    </source>
</evidence>
<feature type="region of interest" description="Disordered" evidence="4">
    <location>
        <begin position="131"/>
        <end position="264"/>
    </location>
</feature>
<keyword evidence="1" id="KW-0597">Phosphoprotein</keyword>
<feature type="compositionally biased region" description="Polar residues" evidence="4">
    <location>
        <begin position="733"/>
        <end position="744"/>
    </location>
</feature>
<feature type="compositionally biased region" description="Basic and acidic residues" evidence="4">
    <location>
        <begin position="141"/>
        <end position="170"/>
    </location>
</feature>
<accession>A0A8C0JLH2</accession>
<dbReference type="Gene3D" id="1.10.418.10">
    <property type="entry name" value="Calponin-like domain"/>
    <property type="match status" value="1"/>
</dbReference>
<organism evidence="6 7">
    <name type="scientific">Canis lupus dingo</name>
    <name type="common">dingo</name>
    <dbReference type="NCBI Taxonomy" id="286419"/>
    <lineage>
        <taxon>Eukaryota</taxon>
        <taxon>Metazoa</taxon>
        <taxon>Chordata</taxon>
        <taxon>Craniata</taxon>
        <taxon>Vertebrata</taxon>
        <taxon>Euteleostomi</taxon>
        <taxon>Mammalia</taxon>
        <taxon>Eutheria</taxon>
        <taxon>Laurasiatheria</taxon>
        <taxon>Carnivora</taxon>
        <taxon>Caniformia</taxon>
        <taxon>Canidae</taxon>
        <taxon>Canis</taxon>
    </lineage>
</organism>
<feature type="region of interest" description="Disordered" evidence="4">
    <location>
        <begin position="297"/>
        <end position="325"/>
    </location>
</feature>
<dbReference type="PROSITE" id="PS50021">
    <property type="entry name" value="CH"/>
    <property type="match status" value="1"/>
</dbReference>
<dbReference type="SMART" id="SM00033">
    <property type="entry name" value="CH"/>
    <property type="match status" value="1"/>
</dbReference>
<evidence type="ECO:0000256" key="1">
    <source>
        <dbReference type="ARBA" id="ARBA00022553"/>
    </source>
</evidence>
<feature type="region of interest" description="Disordered" evidence="4">
    <location>
        <begin position="672"/>
        <end position="719"/>
    </location>
</feature>
<dbReference type="Proteomes" id="UP000694391">
    <property type="component" value="Unplaced"/>
</dbReference>
<feature type="compositionally biased region" description="Low complexity" evidence="4">
    <location>
        <begin position="427"/>
        <end position="447"/>
    </location>
</feature>
<feature type="compositionally biased region" description="Polar residues" evidence="4">
    <location>
        <begin position="177"/>
        <end position="188"/>
    </location>
</feature>
<proteinExistence type="inferred from homology"/>
<reference evidence="6" key="2">
    <citation type="submission" date="2025-09" db="UniProtKB">
        <authorList>
            <consortium name="Ensembl"/>
        </authorList>
    </citation>
    <scope>IDENTIFICATION</scope>
</reference>
<dbReference type="PANTHER" id="PTHR23167">
    <property type="entry name" value="CALPONIN HOMOLOGY DOMAIN-CONTAINING PROTEIN DDB_G0272472-RELATED"/>
    <property type="match status" value="1"/>
</dbReference>
<dbReference type="Pfam" id="PF12510">
    <property type="entry name" value="Smoothelin"/>
    <property type="match status" value="3"/>
</dbReference>
<comment type="similarity">
    <text evidence="3">Belongs to the smoothelin family.</text>
</comment>
<dbReference type="InterPro" id="IPR050540">
    <property type="entry name" value="F-actin_Monoox_Mical"/>
</dbReference>
<sequence>MADEALAGLDEGALRKLLEVTADLAERRRIRSAIRELQRQELQREEEALASKRFRAERQDNKENWLHSQQQEAEQRAALARLAGRLESMNDVEELTALLRGAGEYEERKLIRAAIRRIRAQEIEAATLAGRLCSGRPNGGSREESKGRAAHRLEQCEVPEQEKQEQHTEVPEPTPTPQGTSRDVTTVTLLLRAPPGGTPSLPASPVSSPTTASPEPPLEPAEAQCPAAETVGSPEPPSSPPRATSPEPQEPPATPSTERQVVSKVSLDKGQGCQAGELLGLGVRPCQCYVSPAAPAWPHRAPSCPRPHQRSLQHKESRPGRIPSLPTLAVCAQPPPASPEPRYLLFSLLQTQGSTCPTKSLITLLSFLEPPNPASGPSPFQRAGSVRDRVRKFTSDSPMAAGLQDGPPRLALGASTPTRLLGPSHINTTPASSNGSSSRAPSDTSSRFSKEPRGTARPLAQLQSCPREEGPRGRGLAARSLENRAGGPGARSEEPSAPLPVPAGTAEPGASMKTTFTIEIKDGRGQASTSRVLLPTGNQRAELTLGLRAPPTLLSTSSGGKSTITHISSPATLAQLGSVTHVTSFSHASPGSRRGCSIKMEPEPAGPPSAAVEVANGAQQTQVDKAPERRSPLSTEELMAIEDESILDKMLDQTTDFEERKLIRAALRELRQKKRDQRDKERERRLQEARARPGEGRGNTATETTTQHSQRAADGSAVSTVTKTERLVHSNDGTRTARTTTVESSFVRRSENGGGSTMVQTKTFSSSSSKKMGSIFDREDEASPRPGSLAALEKRQAEKKKELMKAQSLPKTSASQARKAMIEKLEKEGAAGSPGGPRAAVQRSTSFGVPNANSIKQMLLDWCRAKTRGYEHVDIQNFSSSWSDGMAFCALVHNFFPEAFDYGQLSPQNRRQNFEVAFSSAETHADCPQLLDTEDMVRLREPDWKCVYTYIQEFYRCLVQKGLVKTKKS</sequence>
<name>A0A8C0JLH2_CANLU</name>
<keyword evidence="7" id="KW-1185">Reference proteome</keyword>
<feature type="compositionally biased region" description="Basic and acidic residues" evidence="4">
    <location>
        <begin position="792"/>
        <end position="804"/>
    </location>
</feature>
<evidence type="ECO:0000259" key="5">
    <source>
        <dbReference type="PROSITE" id="PS50021"/>
    </source>
</evidence>
<dbReference type="SUPFAM" id="SSF47576">
    <property type="entry name" value="Calponin-homology domain, CH-domain"/>
    <property type="match status" value="1"/>
</dbReference>
<evidence type="ECO:0000313" key="7">
    <source>
        <dbReference type="Proteomes" id="UP000694391"/>
    </source>
</evidence>
<feature type="compositionally biased region" description="Basic and acidic residues" evidence="4">
    <location>
        <begin position="672"/>
        <end position="695"/>
    </location>
</feature>
<dbReference type="AlphaFoldDB" id="A0A8C0JLH2"/>
<keyword evidence="2" id="KW-0175">Coiled coil</keyword>
<feature type="region of interest" description="Disordered" evidence="4">
    <location>
        <begin position="396"/>
        <end position="511"/>
    </location>
</feature>
<gene>
    <name evidence="6" type="primary">SMTN</name>
</gene>